<dbReference type="EMBL" id="CM000782">
    <property type="protein sequence ID" value="AQK89043.1"/>
    <property type="molecule type" value="Genomic_DNA"/>
</dbReference>
<dbReference type="AlphaFoldDB" id="A0A1D6MEH3"/>
<feature type="repeat" description="WD" evidence="5">
    <location>
        <begin position="102"/>
        <end position="143"/>
    </location>
</feature>
<dbReference type="EMBL" id="CM000782">
    <property type="protein sequence ID" value="AQK89045.1"/>
    <property type="molecule type" value="Genomic_DNA"/>
</dbReference>
<dbReference type="SUPFAM" id="SSF50978">
    <property type="entry name" value="WD40 repeat-like"/>
    <property type="match status" value="1"/>
</dbReference>
<dbReference type="EMBL" id="CM000782">
    <property type="protein sequence ID" value="AQK89049.1"/>
    <property type="molecule type" value="Genomic_DNA"/>
</dbReference>
<accession>A0A1D6MEH3</accession>
<dbReference type="InterPro" id="IPR019775">
    <property type="entry name" value="WD40_repeat_CS"/>
</dbReference>
<dbReference type="GO" id="GO:0005730">
    <property type="term" value="C:nucleolus"/>
    <property type="evidence" value="ECO:0007669"/>
    <property type="project" value="UniProtKB-SubCell"/>
</dbReference>
<dbReference type="Pfam" id="PF08154">
    <property type="entry name" value="NLE"/>
    <property type="match status" value="1"/>
</dbReference>
<keyword evidence="3" id="KW-0677">Repeat</keyword>
<gene>
    <name evidence="7" type="ORF">ZEAMMB73_Zm00001d039211</name>
</gene>
<dbReference type="PROSITE" id="PS00678">
    <property type="entry name" value="WD_REPEATS_1"/>
    <property type="match status" value="1"/>
</dbReference>
<comment type="subcellular location">
    <subcellularLocation>
        <location evidence="1">Nucleus</location>
        <location evidence="1">Nucleolus</location>
    </subcellularLocation>
</comment>
<reference evidence="7" key="1">
    <citation type="submission" date="2015-12" db="EMBL/GenBank/DDBJ databases">
        <title>Update maize B73 reference genome by single molecule sequencing technologies.</title>
        <authorList>
            <consortium name="Maize Genome Sequencing Project"/>
            <person name="Ware D."/>
        </authorList>
    </citation>
    <scope>NUCLEOTIDE SEQUENCE</scope>
    <source>
        <tissue evidence="7">Seedling</tissue>
    </source>
</reference>
<evidence type="ECO:0000256" key="4">
    <source>
        <dbReference type="ARBA" id="ARBA00023242"/>
    </source>
</evidence>
<proteinExistence type="predicted"/>
<dbReference type="Gene3D" id="2.130.10.10">
    <property type="entry name" value="YVTN repeat-like/Quinoprotein amine dehydrogenase"/>
    <property type="match status" value="1"/>
</dbReference>
<evidence type="ECO:0000313" key="7">
    <source>
        <dbReference type="EMBL" id="AQK89046.1"/>
    </source>
</evidence>
<dbReference type="SMART" id="SM00320">
    <property type="entry name" value="WD40"/>
    <property type="match status" value="1"/>
</dbReference>
<dbReference type="EMBL" id="CM000782">
    <property type="protein sequence ID" value="AQK89046.1"/>
    <property type="molecule type" value="Genomic_DNA"/>
</dbReference>
<dbReference type="InterPro" id="IPR012972">
    <property type="entry name" value="NLE"/>
</dbReference>
<evidence type="ECO:0000256" key="5">
    <source>
        <dbReference type="PROSITE-ProRule" id="PRU00221"/>
    </source>
</evidence>
<sequence>MDIDASASVMCQLLSPEGDPLGSALYLPQNVGPPQLQEIVNQLLHNEEKLPYAFYVGDEELSVHLGAYMRQKNANVEVTLRIVCQPQALFRIRPVNRCSATIAGHTEAVIAVSFSPDGKSLASGSGDTTVRFWDLSTQTPLFTCKGECSVPYPCLPVILLQCCSFLKFWSLSRLHIPILANLILVARQTTKMNDVPKTPVYQ</sequence>
<name>A0A1D6MEH3_MAIZE</name>
<evidence type="ECO:0000259" key="6">
    <source>
        <dbReference type="Pfam" id="PF08154"/>
    </source>
</evidence>
<evidence type="ECO:0000256" key="2">
    <source>
        <dbReference type="ARBA" id="ARBA00022574"/>
    </source>
</evidence>
<feature type="domain" description="NLE" evidence="6">
    <location>
        <begin position="9"/>
        <end position="69"/>
    </location>
</feature>
<dbReference type="InterPro" id="IPR036322">
    <property type="entry name" value="WD40_repeat_dom_sf"/>
</dbReference>
<dbReference type="Pfam" id="PF00400">
    <property type="entry name" value="WD40"/>
    <property type="match status" value="1"/>
</dbReference>
<evidence type="ECO:0000256" key="3">
    <source>
        <dbReference type="ARBA" id="ARBA00022737"/>
    </source>
</evidence>
<dbReference type="PROSITE" id="PS50294">
    <property type="entry name" value="WD_REPEATS_REGION"/>
    <property type="match status" value="1"/>
</dbReference>
<dbReference type="InterPro" id="IPR015943">
    <property type="entry name" value="WD40/YVTN_repeat-like_dom_sf"/>
</dbReference>
<dbReference type="InterPro" id="IPR001680">
    <property type="entry name" value="WD40_rpt"/>
</dbReference>
<dbReference type="PANTHER" id="PTHR19848:SF0">
    <property type="entry name" value="NOTCHLESS PROTEIN HOMOLOG 1"/>
    <property type="match status" value="1"/>
</dbReference>
<organism evidence="7">
    <name type="scientific">Zea mays</name>
    <name type="common">Maize</name>
    <dbReference type="NCBI Taxonomy" id="4577"/>
    <lineage>
        <taxon>Eukaryota</taxon>
        <taxon>Viridiplantae</taxon>
        <taxon>Streptophyta</taxon>
        <taxon>Embryophyta</taxon>
        <taxon>Tracheophyta</taxon>
        <taxon>Spermatophyta</taxon>
        <taxon>Magnoliopsida</taxon>
        <taxon>Liliopsida</taxon>
        <taxon>Poales</taxon>
        <taxon>Poaceae</taxon>
        <taxon>PACMAD clade</taxon>
        <taxon>Panicoideae</taxon>
        <taxon>Andropogonodae</taxon>
        <taxon>Andropogoneae</taxon>
        <taxon>Tripsacinae</taxon>
        <taxon>Zea</taxon>
    </lineage>
</organism>
<dbReference type="ExpressionAtlas" id="A0A1D6MEH3">
    <property type="expression patterns" value="baseline and differential"/>
</dbReference>
<keyword evidence="4" id="KW-0539">Nucleus</keyword>
<dbReference type="PANTHER" id="PTHR19848">
    <property type="entry name" value="WD40 REPEAT PROTEIN"/>
    <property type="match status" value="1"/>
</dbReference>
<dbReference type="PROSITE" id="PS50082">
    <property type="entry name" value="WD_REPEATS_2"/>
    <property type="match status" value="1"/>
</dbReference>
<protein>
    <submittedName>
        <fullName evidence="7">Notchless-like protein isoform 1</fullName>
    </submittedName>
</protein>
<evidence type="ECO:0000256" key="1">
    <source>
        <dbReference type="ARBA" id="ARBA00004604"/>
    </source>
</evidence>
<keyword evidence="2 5" id="KW-0853">WD repeat</keyword>